<dbReference type="PANTHER" id="PTHR11451">
    <property type="entry name" value="THREONINE-TRNA LIGASE"/>
    <property type="match status" value="1"/>
</dbReference>
<feature type="domain" description="Aminoacyl-transfer RNA synthetases class-II family profile" evidence="15">
    <location>
        <begin position="247"/>
        <end position="544"/>
    </location>
</feature>
<evidence type="ECO:0000256" key="8">
    <source>
        <dbReference type="ARBA" id="ARBA00022833"/>
    </source>
</evidence>
<dbReference type="InterPro" id="IPR018163">
    <property type="entry name" value="Thr/Ala-tRNA-synth_IIc_edit"/>
</dbReference>
<dbReference type="Gene3D" id="3.40.50.800">
    <property type="entry name" value="Anticodon-binding domain"/>
    <property type="match status" value="1"/>
</dbReference>
<keyword evidence="5 14" id="KW-0436">Ligase</keyword>
<dbReference type="InterPro" id="IPR006195">
    <property type="entry name" value="aa-tRNA-synth_II"/>
</dbReference>
<accession>A0ABX7C8C2</accession>
<organism evidence="17 18">
    <name type="scientific">Devosia rhizoryzae</name>
    <dbReference type="NCBI Taxonomy" id="2774137"/>
    <lineage>
        <taxon>Bacteria</taxon>
        <taxon>Pseudomonadati</taxon>
        <taxon>Pseudomonadota</taxon>
        <taxon>Alphaproteobacteria</taxon>
        <taxon>Hyphomicrobiales</taxon>
        <taxon>Devosiaceae</taxon>
        <taxon>Devosia</taxon>
    </lineage>
</organism>
<comment type="caution">
    <text evidence="14">Lacks conserved residue(s) required for the propagation of feature annotation.</text>
</comment>
<dbReference type="Proteomes" id="UP000595857">
    <property type="component" value="Chromosome"/>
</dbReference>
<feature type="domain" description="TGS" evidence="16">
    <location>
        <begin position="1"/>
        <end position="62"/>
    </location>
</feature>
<comment type="similarity">
    <text evidence="1 14">Belongs to the class-II aminoacyl-tRNA synthetase family.</text>
</comment>
<feature type="binding site" evidence="14">
    <location>
        <position position="344"/>
    </location>
    <ligand>
        <name>Zn(2+)</name>
        <dbReference type="ChEBI" id="CHEBI:29105"/>
        <note>catalytic</note>
    </ligand>
</feature>
<dbReference type="InterPro" id="IPR002314">
    <property type="entry name" value="aa-tRNA-synt_IIb"/>
</dbReference>
<keyword evidence="11 14" id="KW-0648">Protein biosynthesis</keyword>
<dbReference type="HAMAP" id="MF_00184">
    <property type="entry name" value="Thr_tRNA_synth"/>
    <property type="match status" value="1"/>
</dbReference>
<proteinExistence type="inferred from homology"/>
<dbReference type="InterPro" id="IPR012675">
    <property type="entry name" value="Beta-grasp_dom_sf"/>
</dbReference>
<dbReference type="SUPFAM" id="SSF55186">
    <property type="entry name" value="ThrRS/AlaRS common domain"/>
    <property type="match status" value="1"/>
</dbReference>
<dbReference type="CDD" id="cd00860">
    <property type="entry name" value="ThrRS_anticodon"/>
    <property type="match status" value="1"/>
</dbReference>
<dbReference type="InterPro" id="IPR033728">
    <property type="entry name" value="ThrRS_core"/>
</dbReference>
<gene>
    <name evidence="14 17" type="primary">thrS</name>
    <name evidence="17" type="ORF">JI748_05020</name>
</gene>
<dbReference type="PANTHER" id="PTHR11451:SF44">
    <property type="entry name" value="THREONINE--TRNA LIGASE, CHLOROPLASTIC_MITOCHONDRIAL 2"/>
    <property type="match status" value="1"/>
</dbReference>
<evidence type="ECO:0000256" key="3">
    <source>
        <dbReference type="ARBA" id="ARBA00022490"/>
    </source>
</evidence>
<dbReference type="CDD" id="cd01667">
    <property type="entry name" value="TGS_ThrRS"/>
    <property type="match status" value="1"/>
</dbReference>
<evidence type="ECO:0000256" key="1">
    <source>
        <dbReference type="ARBA" id="ARBA00008226"/>
    </source>
</evidence>
<keyword evidence="6 14" id="KW-0479">Metal-binding</keyword>
<name>A0ABX7C8C2_9HYPH</name>
<evidence type="ECO:0000256" key="13">
    <source>
        <dbReference type="ARBA" id="ARBA00049515"/>
    </source>
</evidence>
<dbReference type="Gene3D" id="3.30.54.20">
    <property type="match status" value="1"/>
</dbReference>
<sequence length="655" mass="74006">MSIKVTFPDGAARDYSRGTTGTEIVEGISKSLAKKTVAMKWNGVLSDLSDALDADGKIEFVTRDSGSKDVLELIRHDAAHVLAEAVQELWPDTQVTIGPVIDNGFYYDFYRPAGPFTEDELRTIEKKMSEIVDRGAAFTKEVWSRDQAKDFFRAKGEDFKVELVDAIPADQSLKMYKQGQWIDLCRGPHMRSVKDVGQAFKLTKVAGAYWRGDSNREVLSRIYGTAFPSKEELDAHLHMMEEAEKRDHRKLGREMDLFHMQEEAPGQVFWHPKGWSIYVALQDYMRRKQRQDGYVEVNTPQVVSRKLWEASGHWDNYQENMFIVEVDEEHAKTKTVNALKPMNCPCHVQVFNHGLKSYRDLPLRMAEFGSCNRYEPSGALHGIMRVRGFTQDDAHIFCTEEQIEAETKKFIDLLAGVYADLGFTDWRIKLSTRPEKRIGSEESWDRAEAALGNACKAAGHDFTIFPGEGAFYGPKLEFVLTDAIGRDWQCGTLQVDPNLPERLDAEYVGADGAKHRPIMLHRAVLGSFERFIGILIENSSGKLPMWLAPTQVVVTTIVSEADEYAEKLVRQLRDAGIRAEIDTRNEKINYKVREHSVGKVPLMFVVGKREAEEGTVSVRRLGTEGQQVQPFMDALVSLMAEATPPDLREAAKKAA</sequence>
<dbReference type="SUPFAM" id="SSF81271">
    <property type="entry name" value="TGS-like"/>
    <property type="match status" value="1"/>
</dbReference>
<evidence type="ECO:0000256" key="9">
    <source>
        <dbReference type="ARBA" id="ARBA00022840"/>
    </source>
</evidence>
<dbReference type="InterPro" id="IPR047246">
    <property type="entry name" value="ThrRS_anticodon"/>
</dbReference>
<evidence type="ECO:0000256" key="4">
    <source>
        <dbReference type="ARBA" id="ARBA00022555"/>
    </source>
</evidence>
<evidence type="ECO:0000313" key="17">
    <source>
        <dbReference type="EMBL" id="QQR40371.1"/>
    </source>
</evidence>
<evidence type="ECO:0000313" key="18">
    <source>
        <dbReference type="Proteomes" id="UP000595857"/>
    </source>
</evidence>
<protein>
    <recommendedName>
        <fullName evidence="14">Threonine--tRNA ligase</fullName>
        <ecNumber evidence="14">6.1.1.3</ecNumber>
    </recommendedName>
    <alternativeName>
        <fullName evidence="14">Threonyl-tRNA synthetase</fullName>
        <shortName evidence="14">ThrRS</shortName>
    </alternativeName>
</protein>
<dbReference type="InterPro" id="IPR002320">
    <property type="entry name" value="Thr-tRNA-ligase_IIa"/>
</dbReference>
<dbReference type="Pfam" id="PF02824">
    <property type="entry name" value="TGS"/>
    <property type="match status" value="1"/>
</dbReference>
<dbReference type="PROSITE" id="PS50862">
    <property type="entry name" value="AA_TRNA_LIGASE_II"/>
    <property type="match status" value="1"/>
</dbReference>
<dbReference type="Gene3D" id="3.10.20.30">
    <property type="match status" value="1"/>
</dbReference>
<dbReference type="Gene3D" id="3.30.930.10">
    <property type="entry name" value="Bira Bifunctional Protein, Domain 2"/>
    <property type="match status" value="1"/>
</dbReference>
<dbReference type="EC" id="6.1.1.3" evidence="14"/>
<evidence type="ECO:0000256" key="12">
    <source>
        <dbReference type="ARBA" id="ARBA00023146"/>
    </source>
</evidence>
<dbReference type="GO" id="GO:0004829">
    <property type="term" value="F:threonine-tRNA ligase activity"/>
    <property type="evidence" value="ECO:0007669"/>
    <property type="project" value="UniProtKB-EC"/>
</dbReference>
<evidence type="ECO:0000256" key="10">
    <source>
        <dbReference type="ARBA" id="ARBA00022884"/>
    </source>
</evidence>
<evidence type="ECO:0000256" key="2">
    <source>
        <dbReference type="ARBA" id="ARBA00011738"/>
    </source>
</evidence>
<dbReference type="InterPro" id="IPR012947">
    <property type="entry name" value="tRNA_SAD"/>
</dbReference>
<keyword evidence="18" id="KW-1185">Reference proteome</keyword>
<keyword evidence="4 14" id="KW-0820">tRNA-binding</keyword>
<feature type="binding site" evidence="14">
    <location>
        <position position="395"/>
    </location>
    <ligand>
        <name>Zn(2+)</name>
        <dbReference type="ChEBI" id="CHEBI:29105"/>
        <note>catalytic</note>
    </ligand>
</feature>
<dbReference type="Pfam" id="PF07973">
    <property type="entry name" value="tRNA_SAD"/>
    <property type="match status" value="1"/>
</dbReference>
<dbReference type="SMART" id="SM00863">
    <property type="entry name" value="tRNA_SAD"/>
    <property type="match status" value="1"/>
</dbReference>
<dbReference type="InterPro" id="IPR004154">
    <property type="entry name" value="Anticodon-bd"/>
</dbReference>
<dbReference type="NCBIfam" id="TIGR00418">
    <property type="entry name" value="thrS"/>
    <property type="match status" value="1"/>
</dbReference>
<dbReference type="Gene3D" id="3.30.980.10">
    <property type="entry name" value="Threonyl-trna Synthetase, Chain A, domain 2"/>
    <property type="match status" value="1"/>
</dbReference>
<keyword evidence="8 14" id="KW-0862">Zinc</keyword>
<dbReference type="CDD" id="cd00771">
    <property type="entry name" value="ThrRS_core"/>
    <property type="match status" value="1"/>
</dbReference>
<dbReference type="SUPFAM" id="SSF52954">
    <property type="entry name" value="Class II aaRS ABD-related"/>
    <property type="match status" value="1"/>
</dbReference>
<dbReference type="InterPro" id="IPR012676">
    <property type="entry name" value="TGS-like"/>
</dbReference>
<dbReference type="InterPro" id="IPR036621">
    <property type="entry name" value="Anticodon-bd_dom_sf"/>
</dbReference>
<evidence type="ECO:0000259" key="15">
    <source>
        <dbReference type="PROSITE" id="PS50862"/>
    </source>
</evidence>
<dbReference type="EMBL" id="CP068046">
    <property type="protein sequence ID" value="QQR40371.1"/>
    <property type="molecule type" value="Genomic_DNA"/>
</dbReference>
<evidence type="ECO:0000256" key="5">
    <source>
        <dbReference type="ARBA" id="ARBA00022598"/>
    </source>
</evidence>
<feature type="binding site" evidence="14">
    <location>
        <position position="521"/>
    </location>
    <ligand>
        <name>Zn(2+)</name>
        <dbReference type="ChEBI" id="CHEBI:29105"/>
        <note>catalytic</note>
    </ligand>
</feature>
<dbReference type="PRINTS" id="PR01047">
    <property type="entry name" value="TRNASYNTHTHR"/>
</dbReference>
<keyword evidence="10 14" id="KW-0694">RNA-binding</keyword>
<evidence type="ECO:0000256" key="6">
    <source>
        <dbReference type="ARBA" id="ARBA00022723"/>
    </source>
</evidence>
<dbReference type="Pfam" id="PF00587">
    <property type="entry name" value="tRNA-synt_2b"/>
    <property type="match status" value="1"/>
</dbReference>
<dbReference type="InterPro" id="IPR004095">
    <property type="entry name" value="TGS"/>
</dbReference>
<comment type="subcellular location">
    <subcellularLocation>
        <location evidence="14">Cytoplasm</location>
    </subcellularLocation>
</comment>
<keyword evidence="9 14" id="KW-0067">ATP-binding</keyword>
<keyword evidence="7 14" id="KW-0547">Nucleotide-binding</keyword>
<evidence type="ECO:0000256" key="14">
    <source>
        <dbReference type="HAMAP-Rule" id="MF_00184"/>
    </source>
</evidence>
<reference evidence="17 18" key="1">
    <citation type="submission" date="2021-01" db="EMBL/GenBank/DDBJ databases">
        <title>Genome seq and assembly of Devosia sp. LEGU1.</title>
        <authorList>
            <person name="Chhetri G."/>
        </authorList>
    </citation>
    <scope>NUCLEOTIDE SEQUENCE [LARGE SCALE GENOMIC DNA]</scope>
    <source>
        <strain evidence="17 18">LEGU1</strain>
    </source>
</reference>
<evidence type="ECO:0000256" key="11">
    <source>
        <dbReference type="ARBA" id="ARBA00022917"/>
    </source>
</evidence>
<dbReference type="SUPFAM" id="SSF55681">
    <property type="entry name" value="Class II aaRS and biotin synthetases"/>
    <property type="match status" value="1"/>
</dbReference>
<evidence type="ECO:0000259" key="16">
    <source>
        <dbReference type="PROSITE" id="PS51880"/>
    </source>
</evidence>
<evidence type="ECO:0000256" key="7">
    <source>
        <dbReference type="ARBA" id="ARBA00022741"/>
    </source>
</evidence>
<keyword evidence="12 14" id="KW-0030">Aminoacyl-tRNA synthetase</keyword>
<dbReference type="Pfam" id="PF03129">
    <property type="entry name" value="HGTP_anticodon"/>
    <property type="match status" value="1"/>
</dbReference>
<comment type="catalytic activity">
    <reaction evidence="13 14">
        <text>tRNA(Thr) + L-threonine + ATP = L-threonyl-tRNA(Thr) + AMP + diphosphate + H(+)</text>
        <dbReference type="Rhea" id="RHEA:24624"/>
        <dbReference type="Rhea" id="RHEA-COMP:9670"/>
        <dbReference type="Rhea" id="RHEA-COMP:9704"/>
        <dbReference type="ChEBI" id="CHEBI:15378"/>
        <dbReference type="ChEBI" id="CHEBI:30616"/>
        <dbReference type="ChEBI" id="CHEBI:33019"/>
        <dbReference type="ChEBI" id="CHEBI:57926"/>
        <dbReference type="ChEBI" id="CHEBI:78442"/>
        <dbReference type="ChEBI" id="CHEBI:78534"/>
        <dbReference type="ChEBI" id="CHEBI:456215"/>
        <dbReference type="EC" id="6.1.1.3"/>
    </reaction>
</comment>
<comment type="subunit">
    <text evidence="2 14">Homodimer.</text>
</comment>
<keyword evidence="3 14" id="KW-0963">Cytoplasm</keyword>
<comment type="cofactor">
    <cofactor evidence="14">
        <name>Zn(2+)</name>
        <dbReference type="ChEBI" id="CHEBI:29105"/>
    </cofactor>
    <text evidence="14">Binds 1 zinc ion per subunit.</text>
</comment>
<dbReference type="InterPro" id="IPR045864">
    <property type="entry name" value="aa-tRNA-synth_II/BPL/LPL"/>
</dbReference>
<dbReference type="RefSeq" id="WP_201635653.1">
    <property type="nucleotide sequence ID" value="NZ_CP068046.1"/>
</dbReference>
<dbReference type="PROSITE" id="PS51880">
    <property type="entry name" value="TGS"/>
    <property type="match status" value="1"/>
</dbReference>